<dbReference type="CDD" id="cd02228">
    <property type="entry name" value="cupin_EutQ"/>
    <property type="match status" value="1"/>
</dbReference>
<dbReference type="InterPro" id="IPR014710">
    <property type="entry name" value="RmlC-like_jellyroll"/>
</dbReference>
<dbReference type="Pfam" id="PF06249">
    <property type="entry name" value="EutQ"/>
    <property type="match status" value="1"/>
</dbReference>
<proteinExistence type="predicted"/>
<gene>
    <name evidence="2" type="ORF">CAAN4_D01992</name>
</gene>
<dbReference type="SUPFAM" id="SSF51182">
    <property type="entry name" value="RmlC-like cupins"/>
    <property type="match status" value="1"/>
</dbReference>
<keyword evidence="3" id="KW-1185">Reference proteome</keyword>
<organism evidence="2 3">
    <name type="scientific">[Candida] anglica</name>
    <dbReference type="NCBI Taxonomy" id="148631"/>
    <lineage>
        <taxon>Eukaryota</taxon>
        <taxon>Fungi</taxon>
        <taxon>Dikarya</taxon>
        <taxon>Ascomycota</taxon>
        <taxon>Saccharomycotina</taxon>
        <taxon>Pichiomycetes</taxon>
        <taxon>Debaryomycetaceae</taxon>
        <taxon>Kurtzmaniella</taxon>
    </lineage>
</organism>
<dbReference type="Gene3D" id="2.60.120.10">
    <property type="entry name" value="Jelly Rolls"/>
    <property type="match status" value="1"/>
</dbReference>
<dbReference type="InterPro" id="IPR011051">
    <property type="entry name" value="RmlC_Cupin_sf"/>
</dbReference>
<dbReference type="PANTHER" id="PTHR36169:SF1">
    <property type="entry name" value="ACETATE KINASE EUTQ"/>
    <property type="match status" value="1"/>
</dbReference>
<accession>A0ABP0EC14</accession>
<sequence>MPMQYKPVVEGKAVRPPSIPSPGNNSYLGDVFTSDAPKEQQMSSGFYRQDKGEPLVYYYDYDEMKIIVEVSGEFFISDETGKKVSASPGDVFYFAKGTTITFEATDTSLAYFVGLRPAM</sequence>
<name>A0ABP0EC14_9ASCO</name>
<dbReference type="Proteomes" id="UP001497600">
    <property type="component" value="Chromosome D"/>
</dbReference>
<evidence type="ECO:0000313" key="3">
    <source>
        <dbReference type="Proteomes" id="UP001497600"/>
    </source>
</evidence>
<protein>
    <recommendedName>
        <fullName evidence="4">(S)-ureidoglycine aminohydrolase cupin domain-containing protein</fullName>
    </recommendedName>
</protein>
<dbReference type="InterPro" id="IPR010424">
    <property type="entry name" value="EutQ"/>
</dbReference>
<dbReference type="EMBL" id="OZ004256">
    <property type="protein sequence ID" value="CAK7902881.1"/>
    <property type="molecule type" value="Genomic_DNA"/>
</dbReference>
<dbReference type="PANTHER" id="PTHR36169">
    <property type="entry name" value="ETHANOLAMINE UTILIZATION PROTEIN EUTQ"/>
    <property type="match status" value="1"/>
</dbReference>
<reference evidence="2 3" key="1">
    <citation type="submission" date="2024-01" db="EMBL/GenBank/DDBJ databases">
        <authorList>
            <consortium name="Genoscope - CEA"/>
            <person name="William W."/>
        </authorList>
    </citation>
    <scope>NUCLEOTIDE SEQUENCE [LARGE SCALE GENOMIC DNA]</scope>
    <source>
        <strain evidence="2 3">29B2s-10</strain>
    </source>
</reference>
<evidence type="ECO:0008006" key="4">
    <source>
        <dbReference type="Google" id="ProtNLM"/>
    </source>
</evidence>
<feature type="region of interest" description="Disordered" evidence="1">
    <location>
        <begin position="1"/>
        <end position="31"/>
    </location>
</feature>
<evidence type="ECO:0000313" key="2">
    <source>
        <dbReference type="EMBL" id="CAK7902881.1"/>
    </source>
</evidence>
<evidence type="ECO:0000256" key="1">
    <source>
        <dbReference type="SAM" id="MobiDB-lite"/>
    </source>
</evidence>